<dbReference type="PANTHER" id="PTHR43539:SF78">
    <property type="entry name" value="FLAVIN-CONTAINING MONOOXYGENASE"/>
    <property type="match status" value="1"/>
</dbReference>
<name>A0A742UID8_SALER</name>
<accession>A0A742UID8</accession>
<keyword evidence="1" id="KW-0560">Oxidoreductase</keyword>
<keyword evidence="2" id="KW-0503">Monooxygenase</keyword>
<proteinExistence type="predicted"/>
<evidence type="ECO:0000313" key="2">
    <source>
        <dbReference type="EMBL" id="HAF1616337.1"/>
    </source>
</evidence>
<protein>
    <submittedName>
        <fullName evidence="2">SidA/IucD/PvdA family monooxygenase</fullName>
    </submittedName>
</protein>
<dbReference type="InterPro" id="IPR036188">
    <property type="entry name" value="FAD/NAD-bd_sf"/>
</dbReference>
<dbReference type="RefSeq" id="WP_430718152.1">
    <property type="nucleotide sequence ID" value="NZ_JBNQQI010000029.1"/>
</dbReference>
<dbReference type="GO" id="GO:0050660">
    <property type="term" value="F:flavin adenine dinucleotide binding"/>
    <property type="evidence" value="ECO:0007669"/>
    <property type="project" value="TreeGrafter"/>
</dbReference>
<reference evidence="2" key="2">
    <citation type="submission" date="2020-02" db="EMBL/GenBank/DDBJ databases">
        <authorList>
            <consortium name="NCBI Pathogen Detection Project"/>
        </authorList>
    </citation>
    <scope>NUCLEOTIDE SEQUENCE</scope>
    <source>
        <strain evidence="2">MA.03-3818</strain>
    </source>
</reference>
<evidence type="ECO:0000256" key="1">
    <source>
        <dbReference type="ARBA" id="ARBA00023002"/>
    </source>
</evidence>
<reference evidence="2" key="1">
    <citation type="journal article" date="2018" name="Genome Biol.">
        <title>SKESA: strategic k-mer extension for scrupulous assemblies.</title>
        <authorList>
            <person name="Souvorov A."/>
            <person name="Agarwala R."/>
            <person name="Lipman D.J."/>
        </authorList>
    </citation>
    <scope>NUCLEOTIDE SEQUENCE</scope>
    <source>
        <strain evidence="2">MA.03-3818</strain>
    </source>
</reference>
<dbReference type="PANTHER" id="PTHR43539">
    <property type="entry name" value="FLAVIN-BINDING MONOOXYGENASE-LIKE PROTEIN (AFU_ORTHOLOGUE AFUA_4G09220)"/>
    <property type="match status" value="1"/>
</dbReference>
<dbReference type="SUPFAM" id="SSF51905">
    <property type="entry name" value="FAD/NAD(P)-binding domain"/>
    <property type="match status" value="1"/>
</dbReference>
<comment type="caution">
    <text evidence="2">The sequence shown here is derived from an EMBL/GenBank/DDBJ whole genome shotgun (WGS) entry which is preliminary data.</text>
</comment>
<dbReference type="Gene3D" id="3.50.50.60">
    <property type="entry name" value="FAD/NAD(P)-binding domain"/>
    <property type="match status" value="2"/>
</dbReference>
<dbReference type="AlphaFoldDB" id="A0A742UID8"/>
<dbReference type="Pfam" id="PF13738">
    <property type="entry name" value="Pyr_redox_3"/>
    <property type="match status" value="1"/>
</dbReference>
<gene>
    <name evidence="2" type="ORF">G9B49_005413</name>
</gene>
<dbReference type="InterPro" id="IPR050982">
    <property type="entry name" value="Auxin_biosynth/cation_transpt"/>
</dbReference>
<dbReference type="EMBL" id="DAAUKO010000030">
    <property type="protein sequence ID" value="HAF1616337.1"/>
    <property type="molecule type" value="Genomic_DNA"/>
</dbReference>
<organism evidence="2">
    <name type="scientific">Salmonella enterica</name>
    <name type="common">Salmonella choleraesuis</name>
    <dbReference type="NCBI Taxonomy" id="28901"/>
    <lineage>
        <taxon>Bacteria</taxon>
        <taxon>Pseudomonadati</taxon>
        <taxon>Pseudomonadota</taxon>
        <taxon>Gammaproteobacteria</taxon>
        <taxon>Enterobacterales</taxon>
        <taxon>Enterobacteriaceae</taxon>
        <taxon>Salmonella</taxon>
    </lineage>
</organism>
<dbReference type="GO" id="GO:0004497">
    <property type="term" value="F:monooxygenase activity"/>
    <property type="evidence" value="ECO:0007669"/>
    <property type="project" value="UniProtKB-KW"/>
</dbReference>
<sequence length="610" mass="70467">MNDYYQNVIIGGGPAGINLALEFMKRDISYLLLESNESVGGQWDKLPVCGQLISLNKKYVPKNDHTYRMRYDWHTLSSVSADDAEKDPKLLFTEWTSEHWPSARIYKKYLQYVAESMGIQSSIKTNSRVYKISKRKNDGKFIIYIENGNNIIADRVFCGTGRSEPVIPSIKGLTEDLYTLYEDYKPEKASEYYKNKVVIVLGRGNSAFEIAHNLVDITAETRVVTRSLPKFARQTHNVHDIRGQVSDIFDLMQLKSNNNIVSDRIVEVKRIEDGINKGRILVKYDTPCVHWNPPRWMRRTGIVDDIIICCGFNYTMSDIFDQSTVRPECDEKGKYCLLTSSWESINTPDLYFIGAPTRINDPDAASGFVHGFRCNIQALATIIEEKYYGKHLIPLFSYTRLAHEFPGDLNSLSDYIVNMVSTSMPLFELYGYFSCIITFEENSNGNTLIQVWPPFPRKYNYERWGNHKNYIEIIFEYGFSKYSDGNLPTHYFTLPADHFDTSRSAYIHPVFHVFRNCIEVDQFHMQESLIGRWDLDDYVDEETNSEQYKNVIFNAIACAMGIKERRSILPVKAEYLDKCYPIMTEYEIDEALSIQPTLALLSNNLDKKII</sequence>